<sequence length="1026" mass="111173">MAAAPTTTPISTPLSGRSVVKNVVSADTVVLRGKPAGGPPPEYVFSLAHISAPRLGTSREPEKEEPFAFEAREYLRRLVVGKEVAFKTDYTTTSNNRSFGSLLLRVPVNGEANVSKLLVRDGWAKVRMPDGKRQPTSEQLELADLETEAQEAKRGIWADGYSPRQAFYNYTGQTCTLLENLKGTPIPAVLEQVRDGSTLRVLLVLPKDGQSIYQHITLSLSGIKAPTLRKDVPNMQDLVEPFAEEAKYFVESRLLQKDIHVVLESISGTGKLTSFSGSIQFPAGNISEALLAEGLAKVVEWNLSSLSGPGQVAAYKLAEETAKSKRVRMWHGFIKPASDHRSKAGSLGTEYEATVLRILGADLVVVEPISTPGKERKLQLASVRGPKRSKNESGFEVGYSHDAQELLRSRLVGHKVHVRIDYVKPAEGEYEQRDCATLTVGNNHNISEVLVSRGLATVVRHRKDDNSRSAAYDKLLQAEEKAIAGSKGLHSSKEPPVHRVIDASESAAKSRQYLPFFQRSSRVQGIVEYVSSGSRLRISVPAQSCRLVMVLGGIRTPKTARNPNEKSEPYGPESTEFVSRLVLQHEVELEFDGVDKVGGFIGSVFIKPISGTNTANGEAATRINLAVALLEYGFATIHDYSASQSQYSNQLYDAETRSKEARRNIWTDYDPTTELADMEEADTGDGFMDSASMPPLSVSATTSANGTSSPSTQAKSLEMREIIVSNITADTGLLHIQLHGAELTKLEHLMGEFSHYHSTAGQKALAPFTPRAGDYCSAQFTVDKCWYRARVRKLDGANSYTVVYIDYGNSETVPGSRLRVLPAEFSVAVLKPQAVEAQLAYVVFPGTVSGSTAGANLAANATSASMNGAEGAEFSADAFAMLRDLTEDRRLAAQVVGRTVVPSAFGAKSGTFVLNLVIYDLGAVIKETGSKQRVQSLNETMVREGLVYVGHDWSRKYEAECRAKVKALGASFSGLNVGRAAGGGDADGAHTTPSSTLESIVLAQDAAKAERLNLWQYGDFLADAEI</sequence>
<dbReference type="CDD" id="cd00175">
    <property type="entry name" value="SNc"/>
    <property type="match status" value="1"/>
</dbReference>
<feature type="domain" description="TNase-like" evidence="6">
    <location>
        <begin position="14"/>
        <end position="159"/>
    </location>
</feature>
<organism evidence="7 8">
    <name type="scientific">Batrachochytrium salamandrivorans</name>
    <dbReference type="NCBI Taxonomy" id="1357716"/>
    <lineage>
        <taxon>Eukaryota</taxon>
        <taxon>Fungi</taxon>
        <taxon>Fungi incertae sedis</taxon>
        <taxon>Chytridiomycota</taxon>
        <taxon>Chytridiomycota incertae sedis</taxon>
        <taxon>Chytridiomycetes</taxon>
        <taxon>Rhizophydiales</taxon>
        <taxon>Rhizophydiales incertae sedis</taxon>
        <taxon>Batrachochytrium</taxon>
    </lineage>
</organism>
<dbReference type="Pfam" id="PF00565">
    <property type="entry name" value="SNase"/>
    <property type="match status" value="4"/>
</dbReference>
<dbReference type="Gene3D" id="2.40.50.90">
    <property type="match status" value="5"/>
</dbReference>
<evidence type="ECO:0000259" key="6">
    <source>
        <dbReference type="PROSITE" id="PS50830"/>
    </source>
</evidence>
<feature type="domain" description="TNase-like" evidence="6">
    <location>
        <begin position="349"/>
        <end position="492"/>
    </location>
</feature>
<keyword evidence="2 4" id="KW-0963">Cytoplasm</keyword>
<dbReference type="SUPFAM" id="SSF63748">
    <property type="entry name" value="Tudor/PWWP/MBT"/>
    <property type="match status" value="1"/>
</dbReference>
<evidence type="ECO:0000313" key="7">
    <source>
        <dbReference type="EMBL" id="KAH6594733.1"/>
    </source>
</evidence>
<accession>A0ABQ8FA50</accession>
<feature type="domain" description="Tudor" evidence="5">
    <location>
        <begin position="769"/>
        <end position="828"/>
    </location>
</feature>
<dbReference type="PANTHER" id="PTHR12302:SF2">
    <property type="entry name" value="STAPHYLOCOCCAL NUCLEASE DOMAIN-CONTAINING PROTEIN 1"/>
    <property type="match status" value="1"/>
</dbReference>
<comment type="subcellular location">
    <subcellularLocation>
        <location evidence="1 4">Cytoplasm</location>
    </subcellularLocation>
</comment>
<feature type="domain" description="TNase-like" evidence="6">
    <location>
        <begin position="184"/>
        <end position="332"/>
    </location>
</feature>
<dbReference type="Pfam" id="PF00567">
    <property type="entry name" value="TUDOR"/>
    <property type="match status" value="1"/>
</dbReference>
<evidence type="ECO:0000256" key="4">
    <source>
        <dbReference type="PIRNR" id="PIRNR017179"/>
    </source>
</evidence>
<dbReference type="SMART" id="SM00318">
    <property type="entry name" value="SNc"/>
    <property type="match status" value="4"/>
</dbReference>
<dbReference type="EMBL" id="JAFCIX010000330">
    <property type="protein sequence ID" value="KAH6594733.1"/>
    <property type="molecule type" value="Genomic_DNA"/>
</dbReference>
<gene>
    <name evidence="7" type="ORF">BASA50_006408</name>
</gene>
<evidence type="ECO:0000259" key="5">
    <source>
        <dbReference type="PROSITE" id="PS50304"/>
    </source>
</evidence>
<evidence type="ECO:0000256" key="3">
    <source>
        <dbReference type="ARBA" id="ARBA00022737"/>
    </source>
</evidence>
<dbReference type="SUPFAM" id="SSF50199">
    <property type="entry name" value="Staphylococcal nuclease"/>
    <property type="match status" value="4"/>
</dbReference>
<proteinExistence type="predicted"/>
<feature type="domain" description="TNase-like" evidence="6">
    <location>
        <begin position="521"/>
        <end position="668"/>
    </location>
</feature>
<keyword evidence="3" id="KW-0677">Repeat</keyword>
<dbReference type="PIRSF" id="PIRSF017179">
    <property type="entry name" value="RISC-Tudor-SN"/>
    <property type="match status" value="1"/>
</dbReference>
<dbReference type="PROSITE" id="PS50830">
    <property type="entry name" value="TNASE_3"/>
    <property type="match status" value="4"/>
</dbReference>
<dbReference type="SMART" id="SM00333">
    <property type="entry name" value="TUDOR"/>
    <property type="match status" value="1"/>
</dbReference>
<dbReference type="PANTHER" id="PTHR12302">
    <property type="entry name" value="EBNA2 BINDING PROTEIN P100"/>
    <property type="match status" value="1"/>
</dbReference>
<protein>
    <submittedName>
        <fullName evidence="7">Uncharacterized protein</fullName>
    </submittedName>
</protein>
<dbReference type="InterPro" id="IPR035437">
    <property type="entry name" value="SNase_OB-fold_sf"/>
</dbReference>
<evidence type="ECO:0000256" key="2">
    <source>
        <dbReference type="ARBA" id="ARBA00022490"/>
    </source>
</evidence>
<reference evidence="7 8" key="1">
    <citation type="submission" date="2021-02" db="EMBL/GenBank/DDBJ databases">
        <title>Variation within the Batrachochytrium salamandrivorans European outbreak.</title>
        <authorList>
            <person name="Kelly M."/>
            <person name="Pasmans F."/>
            <person name="Shea T.P."/>
            <person name="Munoz J.F."/>
            <person name="Carranza S."/>
            <person name="Cuomo C.A."/>
            <person name="Martel A."/>
        </authorList>
    </citation>
    <scope>NUCLEOTIDE SEQUENCE [LARGE SCALE GENOMIC DNA]</scope>
    <source>
        <strain evidence="7 8">AMFP18/2</strain>
    </source>
</reference>
<comment type="caution">
    <text evidence="7">The sequence shown here is derived from an EMBL/GenBank/DDBJ whole genome shotgun (WGS) entry which is preliminary data.</text>
</comment>
<keyword evidence="8" id="KW-1185">Reference proteome</keyword>
<dbReference type="InterPro" id="IPR016071">
    <property type="entry name" value="Staphylococal_nuclease_OB-fold"/>
</dbReference>
<evidence type="ECO:0000256" key="1">
    <source>
        <dbReference type="ARBA" id="ARBA00004496"/>
    </source>
</evidence>
<dbReference type="InterPro" id="IPR002999">
    <property type="entry name" value="Tudor"/>
</dbReference>
<evidence type="ECO:0000313" key="8">
    <source>
        <dbReference type="Proteomes" id="UP001648503"/>
    </source>
</evidence>
<dbReference type="Proteomes" id="UP001648503">
    <property type="component" value="Unassembled WGS sequence"/>
</dbReference>
<dbReference type="Gene3D" id="2.30.30.140">
    <property type="match status" value="1"/>
</dbReference>
<name>A0ABQ8FA50_9FUNG</name>
<dbReference type="InterPro" id="IPR016685">
    <property type="entry name" value="Silence_cplx_Nase-comp_TudorSN"/>
</dbReference>
<dbReference type="PROSITE" id="PS50304">
    <property type="entry name" value="TUDOR"/>
    <property type="match status" value="1"/>
</dbReference>